<dbReference type="SUPFAM" id="SSF54236">
    <property type="entry name" value="Ubiquitin-like"/>
    <property type="match status" value="1"/>
</dbReference>
<evidence type="ECO:0000313" key="1">
    <source>
        <dbReference type="EMBL" id="KAA6372404.1"/>
    </source>
</evidence>
<gene>
    <name evidence="1" type="ORF">EZS28_032067</name>
</gene>
<dbReference type="AlphaFoldDB" id="A0A5J4UQH0"/>
<organism evidence="1 2">
    <name type="scientific">Streblomastix strix</name>
    <dbReference type="NCBI Taxonomy" id="222440"/>
    <lineage>
        <taxon>Eukaryota</taxon>
        <taxon>Metamonada</taxon>
        <taxon>Preaxostyla</taxon>
        <taxon>Oxymonadida</taxon>
        <taxon>Streblomastigidae</taxon>
        <taxon>Streblomastix</taxon>
    </lineage>
</organism>
<reference evidence="1 2" key="1">
    <citation type="submission" date="2019-03" db="EMBL/GenBank/DDBJ databases">
        <title>Single cell metagenomics reveals metabolic interactions within the superorganism composed of flagellate Streblomastix strix and complex community of Bacteroidetes bacteria on its surface.</title>
        <authorList>
            <person name="Treitli S.C."/>
            <person name="Kolisko M."/>
            <person name="Husnik F."/>
            <person name="Keeling P."/>
            <person name="Hampl V."/>
        </authorList>
    </citation>
    <scope>NUCLEOTIDE SEQUENCE [LARGE SCALE GENOMIC DNA]</scope>
    <source>
        <strain evidence="1">ST1C</strain>
    </source>
</reference>
<dbReference type="InterPro" id="IPR029071">
    <property type="entry name" value="Ubiquitin-like_domsf"/>
</dbReference>
<name>A0A5J4UQH0_9EUKA</name>
<evidence type="ECO:0008006" key="3">
    <source>
        <dbReference type="Google" id="ProtNLM"/>
    </source>
</evidence>
<sequence length="239" mass="27314">MQIREVGALTTLQEVARQILSIIGMRMAKLSIILKFNNALQLTANQEEVSGYNSEIYIEDICKRACLRAQIESSGYSVRNNKDQLDTNKLLSEFNSNELNNLIIEKPVILIEIQTRQCKRKVGVNEDITIIELKKMVQQFDGAHPQRQILKWKDYIGKEEVLQNNVTIAEYWTANYEILVLEYASIDISANLKGKTYDVKNTNTNTTIKQLKDNPLLTTGNTLGIMKMNTFISFKCRMG</sequence>
<evidence type="ECO:0000313" key="2">
    <source>
        <dbReference type="Proteomes" id="UP000324800"/>
    </source>
</evidence>
<proteinExistence type="predicted"/>
<protein>
    <recommendedName>
        <fullName evidence="3">Ubiquitin-like domain-containing protein</fullName>
    </recommendedName>
</protein>
<dbReference type="EMBL" id="SNRW01013624">
    <property type="protein sequence ID" value="KAA6372404.1"/>
    <property type="molecule type" value="Genomic_DNA"/>
</dbReference>
<comment type="caution">
    <text evidence="1">The sequence shown here is derived from an EMBL/GenBank/DDBJ whole genome shotgun (WGS) entry which is preliminary data.</text>
</comment>
<accession>A0A5J4UQH0</accession>
<dbReference type="Proteomes" id="UP000324800">
    <property type="component" value="Unassembled WGS sequence"/>
</dbReference>